<feature type="domain" description="HAMP" evidence="9">
    <location>
        <begin position="246"/>
        <end position="298"/>
    </location>
</feature>
<dbReference type="SMART" id="SM00044">
    <property type="entry name" value="CYCc"/>
    <property type="match status" value="1"/>
</dbReference>
<keyword evidence="5 7" id="KW-1133">Transmembrane helix</keyword>
<evidence type="ECO:0000256" key="6">
    <source>
        <dbReference type="ARBA" id="ARBA00023136"/>
    </source>
</evidence>
<evidence type="ECO:0000313" key="11">
    <source>
        <dbReference type="Proteomes" id="UP000887023"/>
    </source>
</evidence>
<dbReference type="InterPro" id="IPR003660">
    <property type="entry name" value="HAMP_dom"/>
</dbReference>
<evidence type="ECO:0000256" key="2">
    <source>
        <dbReference type="ARBA" id="ARBA00005381"/>
    </source>
</evidence>
<reference evidence="10" key="1">
    <citation type="submission" date="2021-07" db="EMBL/GenBank/DDBJ databases">
        <title>Candidatus Kaistella beijingensis sp. nov. isolated from a municipal wastewater treatment plant is involved in sludge foaming.</title>
        <authorList>
            <person name="Song Y."/>
            <person name="Liu S.-J."/>
        </authorList>
    </citation>
    <scope>NUCLEOTIDE SEQUENCE</scope>
    <source>
        <strain evidence="10">DSM 43998</strain>
    </source>
</reference>
<feature type="transmembrane region" description="Helical" evidence="7">
    <location>
        <begin position="21"/>
        <end position="49"/>
    </location>
</feature>
<dbReference type="SUPFAM" id="SSF55073">
    <property type="entry name" value="Nucleotide cyclase"/>
    <property type="match status" value="1"/>
</dbReference>
<evidence type="ECO:0000256" key="4">
    <source>
        <dbReference type="ARBA" id="ARBA00022692"/>
    </source>
</evidence>
<evidence type="ECO:0000259" key="8">
    <source>
        <dbReference type="PROSITE" id="PS50125"/>
    </source>
</evidence>
<evidence type="ECO:0000256" key="3">
    <source>
        <dbReference type="ARBA" id="ARBA00022475"/>
    </source>
</evidence>
<dbReference type="CDD" id="cd06225">
    <property type="entry name" value="HAMP"/>
    <property type="match status" value="1"/>
</dbReference>
<evidence type="ECO:0000256" key="7">
    <source>
        <dbReference type="SAM" id="Phobius"/>
    </source>
</evidence>
<dbReference type="PROSITE" id="PS50125">
    <property type="entry name" value="GUANYLATE_CYCLASE_2"/>
    <property type="match status" value="1"/>
</dbReference>
<dbReference type="PANTHER" id="PTHR43081:SF17">
    <property type="entry name" value="BLL5647 PROTEIN"/>
    <property type="match status" value="1"/>
</dbReference>
<dbReference type="PANTHER" id="PTHR43081">
    <property type="entry name" value="ADENYLATE CYCLASE, TERMINAL-DIFFERENTIATION SPECIFIC-RELATED"/>
    <property type="match status" value="1"/>
</dbReference>
<accession>A0ABX8S759</accession>
<dbReference type="SUPFAM" id="SSF158472">
    <property type="entry name" value="HAMP domain-like"/>
    <property type="match status" value="1"/>
</dbReference>
<sequence>MPRRFPCRRLACRNGRRTDDWILRSNWGFALLTHVCAYGGLLAALGLIVVTGVTERLGPTLPTLILAVAGCSLLSSLVGIVVGTEIQRRRLEWYRAGRTPTPAEAHATMRLPVVIALLDAVLWLPGLLVSAVIIRPYVGGELYIPLLLVAASALIDAGLTYLLIDKTLGPAAARIAAAGTSAGHLGTSVLARLAITWTLISGIPLVGLILILTDRYAAPDQRIRGALYIAITGLLLGIGATAGLARAVAVPMSRIRSALQRIGDGDLDAKVTVDSPGEVGMLQSSVNDMAFALRERRRLQEVFGRHVGIHVADRALADDADLSGDIRVVSALFVDVAGSTTLAQKLEPAEFVEQLNRLLTIVVAATDAESGLVNKFEGDAALCIFGAPTTHSDDATAALRAARRIRDAVQVAGEFDIGIGVARGRVFAGDVGSSTRLEYTVIGDPVNEAARLTDEAKHVPQRILVSDDVVTNATPDEQTHWTRYRLLRLRGRSTETASWTDQRLGPAATDTVGAERTLLGADQS</sequence>
<dbReference type="Pfam" id="PF00211">
    <property type="entry name" value="Guanylate_cyc"/>
    <property type="match status" value="1"/>
</dbReference>
<feature type="transmembrane region" description="Helical" evidence="7">
    <location>
        <begin position="189"/>
        <end position="213"/>
    </location>
</feature>
<feature type="transmembrane region" description="Helical" evidence="7">
    <location>
        <begin position="225"/>
        <end position="249"/>
    </location>
</feature>
<comment type="subcellular location">
    <subcellularLocation>
        <location evidence="1">Cell membrane</location>
        <topology evidence="1">Multi-pass membrane protein</topology>
    </subcellularLocation>
</comment>
<name>A0ABX8S759_9ACTN</name>
<keyword evidence="6 7" id="KW-0472">Membrane</keyword>
<dbReference type="Proteomes" id="UP000887023">
    <property type="component" value="Chromosome"/>
</dbReference>
<evidence type="ECO:0000256" key="5">
    <source>
        <dbReference type="ARBA" id="ARBA00022989"/>
    </source>
</evidence>
<dbReference type="InterPro" id="IPR050697">
    <property type="entry name" value="Adenylyl/Guanylyl_Cyclase_3/4"/>
</dbReference>
<dbReference type="CDD" id="cd07302">
    <property type="entry name" value="CHD"/>
    <property type="match status" value="1"/>
</dbReference>
<dbReference type="Gene3D" id="3.30.70.1230">
    <property type="entry name" value="Nucleotide cyclase"/>
    <property type="match status" value="1"/>
</dbReference>
<keyword evidence="11" id="KW-1185">Reference proteome</keyword>
<dbReference type="PROSITE" id="PS50885">
    <property type="entry name" value="HAMP"/>
    <property type="match status" value="1"/>
</dbReference>
<dbReference type="Gene3D" id="6.10.340.10">
    <property type="match status" value="1"/>
</dbReference>
<protein>
    <submittedName>
        <fullName evidence="10">Adenylate/guanylate cyclase domain-containing protein</fullName>
    </submittedName>
</protein>
<comment type="similarity">
    <text evidence="2">Belongs to the adenylyl cyclase class-3 family.</text>
</comment>
<organism evidence="10 11">
    <name type="scientific">Skermania pinensis</name>
    <dbReference type="NCBI Taxonomy" id="39122"/>
    <lineage>
        <taxon>Bacteria</taxon>
        <taxon>Bacillati</taxon>
        <taxon>Actinomycetota</taxon>
        <taxon>Actinomycetes</taxon>
        <taxon>Mycobacteriales</taxon>
        <taxon>Gordoniaceae</taxon>
        <taxon>Skermania</taxon>
    </lineage>
</organism>
<feature type="transmembrane region" description="Helical" evidence="7">
    <location>
        <begin position="143"/>
        <end position="164"/>
    </location>
</feature>
<dbReference type="EMBL" id="CP079105">
    <property type="protein sequence ID" value="QXQ13017.1"/>
    <property type="molecule type" value="Genomic_DNA"/>
</dbReference>
<proteinExistence type="inferred from homology"/>
<evidence type="ECO:0000259" key="9">
    <source>
        <dbReference type="PROSITE" id="PS50885"/>
    </source>
</evidence>
<keyword evidence="3" id="KW-1003">Cell membrane</keyword>
<gene>
    <name evidence="10" type="ORF">KV203_14035</name>
</gene>
<dbReference type="InterPro" id="IPR001054">
    <property type="entry name" value="A/G_cyclase"/>
</dbReference>
<feature type="domain" description="Guanylate cyclase" evidence="8">
    <location>
        <begin position="330"/>
        <end position="453"/>
    </location>
</feature>
<dbReference type="SMART" id="SM00304">
    <property type="entry name" value="HAMP"/>
    <property type="match status" value="1"/>
</dbReference>
<dbReference type="Pfam" id="PF00672">
    <property type="entry name" value="HAMP"/>
    <property type="match status" value="1"/>
</dbReference>
<keyword evidence="4 7" id="KW-0812">Transmembrane</keyword>
<dbReference type="InterPro" id="IPR029787">
    <property type="entry name" value="Nucleotide_cyclase"/>
</dbReference>
<feature type="transmembrane region" description="Helical" evidence="7">
    <location>
        <begin position="61"/>
        <end position="82"/>
    </location>
</feature>
<evidence type="ECO:0000256" key="1">
    <source>
        <dbReference type="ARBA" id="ARBA00004651"/>
    </source>
</evidence>
<dbReference type="RefSeq" id="WP_169797499.1">
    <property type="nucleotide sequence ID" value="NZ_CBCRUZ010000002.1"/>
</dbReference>
<evidence type="ECO:0000313" key="10">
    <source>
        <dbReference type="EMBL" id="QXQ13017.1"/>
    </source>
</evidence>